<evidence type="ECO:0000259" key="3">
    <source>
        <dbReference type="Pfam" id="PF20171"/>
    </source>
</evidence>
<dbReference type="Pfam" id="PF01471">
    <property type="entry name" value="PG_binding_1"/>
    <property type="match status" value="1"/>
</dbReference>
<dbReference type="InterPro" id="IPR046801">
    <property type="entry name" value="OpcA_G6PD_N"/>
</dbReference>
<feature type="domain" description="Glucose-6-phosphate dehydrogenase assembly protein OpcA N-terminal" evidence="2">
    <location>
        <begin position="138"/>
        <end position="255"/>
    </location>
</feature>
<feature type="domain" description="Glucose-6-phosphate dehydrogenase assembly protein OpcA C-terminal" evidence="3">
    <location>
        <begin position="263"/>
        <end position="441"/>
    </location>
</feature>
<dbReference type="Gene3D" id="1.10.101.10">
    <property type="entry name" value="PGBD-like superfamily/PGBD"/>
    <property type="match status" value="1"/>
</dbReference>
<evidence type="ECO:0000259" key="2">
    <source>
        <dbReference type="Pfam" id="PF10128"/>
    </source>
</evidence>
<dbReference type="Proteomes" id="UP000010475">
    <property type="component" value="Chromosome"/>
</dbReference>
<protein>
    <submittedName>
        <fullName evidence="4">OpcA protein</fullName>
    </submittedName>
</protein>
<dbReference type="EMBL" id="CP003642">
    <property type="protein sequence ID" value="AFZ26312.1"/>
    <property type="molecule type" value="Genomic_DNA"/>
</dbReference>
<dbReference type="KEGG" id="csg:Cylst_4213"/>
<dbReference type="STRING" id="56107.Cylst_4213"/>
<reference evidence="4 5" key="1">
    <citation type="submission" date="2012-06" db="EMBL/GenBank/DDBJ databases">
        <title>Finished chromosome of genome of Cylindrospermum stagnale PCC 7417.</title>
        <authorList>
            <consortium name="US DOE Joint Genome Institute"/>
            <person name="Gugger M."/>
            <person name="Coursin T."/>
            <person name="Rippka R."/>
            <person name="Tandeau De Marsac N."/>
            <person name="Huntemann M."/>
            <person name="Wei C.-L."/>
            <person name="Han J."/>
            <person name="Detter J.C."/>
            <person name="Han C."/>
            <person name="Tapia R."/>
            <person name="Chen A."/>
            <person name="Kyrpides N."/>
            <person name="Mavromatis K."/>
            <person name="Markowitz V."/>
            <person name="Szeto E."/>
            <person name="Ivanova N."/>
            <person name="Pagani I."/>
            <person name="Pati A."/>
            <person name="Goodwin L."/>
            <person name="Nordberg H.P."/>
            <person name="Cantor M.N."/>
            <person name="Hua S.X."/>
            <person name="Woyke T."/>
            <person name="Kerfeld C.A."/>
        </authorList>
    </citation>
    <scope>NUCLEOTIDE SEQUENCE [LARGE SCALE GENOMIC DNA]</scope>
    <source>
        <strain evidence="4 5">PCC 7417</strain>
    </source>
</reference>
<accession>K9X3N2</accession>
<name>K9X3N2_9NOST</name>
<sequence length="452" mass="49085">MAPQAPTIFSLQAPKDVSLTEIEAELTQIWQSYGMTGEDGGLPAATRATTFTLVVYEPEETQYLLAASGFYNGPIDGILGPQTETALREVQKQYELPETGTPTRDTLAILREEAAKRQRNGGSINGGGISYNSSPTIADEIAIRNPCRIIALCPVAGEDEGVKAQVSAYCPIQKQSSSTLICCEYITLSGTASALERIGGMIPALLIGGLPKFLWWKATPDPNNSLFKRLAAVCNNVIVDSCHFNEPESVLLSLEELVENGIPLADLNWRRLAAWQELTAEAYDSPNRRAALREVDRVTIDYEKGNPAQGLLFLGWLASRLNWEPVSYQRESGDYDITRIQFVAQDQRQVEAELAGVPVADVGDIVGDLIALRLSSTNPKADCGTVICSETGGCMRMETHGGAQSAGLYQQVSSLSEQKAEVLLSQQVQRWGREALFEESLGAIAKTLKLAN</sequence>
<dbReference type="InterPro" id="IPR004555">
    <property type="entry name" value="G6PDH_assembly_OpcA"/>
</dbReference>
<dbReference type="eggNOG" id="COG3429">
    <property type="taxonomic scope" value="Bacteria"/>
</dbReference>
<keyword evidence="5" id="KW-1185">Reference proteome</keyword>
<dbReference type="eggNOG" id="COG3409">
    <property type="taxonomic scope" value="Bacteria"/>
</dbReference>
<dbReference type="NCBIfam" id="TIGR00534">
    <property type="entry name" value="OpcA"/>
    <property type="match status" value="1"/>
</dbReference>
<dbReference type="SUPFAM" id="SSF47090">
    <property type="entry name" value="PGBD-like"/>
    <property type="match status" value="1"/>
</dbReference>
<dbReference type="Pfam" id="PF20171">
    <property type="entry name" value="OpcA_G6PD_C"/>
    <property type="match status" value="1"/>
</dbReference>
<dbReference type="OrthoDB" id="128564at2"/>
<evidence type="ECO:0000313" key="5">
    <source>
        <dbReference type="Proteomes" id="UP000010475"/>
    </source>
</evidence>
<dbReference type="InterPro" id="IPR002477">
    <property type="entry name" value="Peptidoglycan-bd-like"/>
</dbReference>
<dbReference type="HOGENOM" id="CLU_048410_0_0_3"/>
<gene>
    <name evidence="4" type="ORF">Cylst_4213</name>
</gene>
<proteinExistence type="predicted"/>
<dbReference type="Pfam" id="PF10128">
    <property type="entry name" value="OpcA_G6PD_assem"/>
    <property type="match status" value="1"/>
</dbReference>
<dbReference type="RefSeq" id="WP_015209554.1">
    <property type="nucleotide sequence ID" value="NC_019757.1"/>
</dbReference>
<evidence type="ECO:0000259" key="1">
    <source>
        <dbReference type="Pfam" id="PF01471"/>
    </source>
</evidence>
<feature type="domain" description="Peptidoglycan binding-like" evidence="1">
    <location>
        <begin position="60"/>
        <end position="110"/>
    </location>
</feature>
<dbReference type="InterPro" id="IPR036366">
    <property type="entry name" value="PGBDSf"/>
</dbReference>
<dbReference type="AlphaFoldDB" id="K9X3N2"/>
<dbReference type="InterPro" id="IPR046802">
    <property type="entry name" value="OpcA_G6PD_C"/>
</dbReference>
<dbReference type="PATRIC" id="fig|56107.3.peg.4620"/>
<dbReference type="PANTHER" id="PTHR38658">
    <property type="entry name" value="OXPP CYCLE PROTEIN OPCA-RELATED"/>
    <property type="match status" value="1"/>
</dbReference>
<dbReference type="PANTHER" id="PTHR38658:SF1">
    <property type="entry name" value="OXPP CYCLE PROTEIN OPCA-RELATED"/>
    <property type="match status" value="1"/>
</dbReference>
<evidence type="ECO:0000313" key="4">
    <source>
        <dbReference type="EMBL" id="AFZ26312.1"/>
    </source>
</evidence>
<dbReference type="InterPro" id="IPR036365">
    <property type="entry name" value="PGBD-like_sf"/>
</dbReference>
<organism evidence="4 5">
    <name type="scientific">Cylindrospermum stagnale PCC 7417</name>
    <dbReference type="NCBI Taxonomy" id="56107"/>
    <lineage>
        <taxon>Bacteria</taxon>
        <taxon>Bacillati</taxon>
        <taxon>Cyanobacteriota</taxon>
        <taxon>Cyanophyceae</taxon>
        <taxon>Nostocales</taxon>
        <taxon>Nostocaceae</taxon>
        <taxon>Cylindrospermum</taxon>
    </lineage>
</organism>